<reference evidence="1 2" key="1">
    <citation type="journal article" date="2022" name="Plant J.">
        <title>Chromosome-level genome of Camellia lanceoleosa provides a valuable resource for understanding genome evolution and self-incompatibility.</title>
        <authorList>
            <person name="Gong W."/>
            <person name="Xiao S."/>
            <person name="Wang L."/>
            <person name="Liao Z."/>
            <person name="Chang Y."/>
            <person name="Mo W."/>
            <person name="Hu G."/>
            <person name="Li W."/>
            <person name="Zhao G."/>
            <person name="Zhu H."/>
            <person name="Hu X."/>
            <person name="Ji K."/>
            <person name="Xiang X."/>
            <person name="Song Q."/>
            <person name="Yuan D."/>
            <person name="Jin S."/>
            <person name="Zhang L."/>
        </authorList>
    </citation>
    <scope>NUCLEOTIDE SEQUENCE [LARGE SCALE GENOMIC DNA]</scope>
    <source>
        <strain evidence="1">SQ_2022a</strain>
    </source>
</reference>
<dbReference type="EMBL" id="CM045761">
    <property type="protein sequence ID" value="KAI8015351.1"/>
    <property type="molecule type" value="Genomic_DNA"/>
</dbReference>
<gene>
    <name evidence="1" type="ORF">LOK49_LG05G00867</name>
</gene>
<proteinExistence type="predicted"/>
<comment type="caution">
    <text evidence="1">The sequence shown here is derived from an EMBL/GenBank/DDBJ whole genome shotgun (WGS) entry which is preliminary data.</text>
</comment>
<name>A0ACC0HTF6_9ERIC</name>
<dbReference type="Proteomes" id="UP001060215">
    <property type="component" value="Chromosome 4"/>
</dbReference>
<evidence type="ECO:0000313" key="2">
    <source>
        <dbReference type="Proteomes" id="UP001060215"/>
    </source>
</evidence>
<accession>A0ACC0HTF6</accession>
<sequence length="114" mass="13043">MEMVVAQKINETIPIRRKSIDDMLSQIENEAEKSRAIHAAHFVFLASFNMVGNLVVSRDLVGPESDGGSEFYSSIKEFMKLTGEPNMANLFSWLEWIDPQRLRKKMDRVLGKIL</sequence>
<keyword evidence="2" id="KW-1185">Reference proteome</keyword>
<evidence type="ECO:0000313" key="1">
    <source>
        <dbReference type="EMBL" id="KAI8015351.1"/>
    </source>
</evidence>
<protein>
    <submittedName>
        <fullName evidence="1">Cytochrome P450 76A2</fullName>
    </submittedName>
</protein>
<organism evidence="1 2">
    <name type="scientific">Camellia lanceoleosa</name>
    <dbReference type="NCBI Taxonomy" id="1840588"/>
    <lineage>
        <taxon>Eukaryota</taxon>
        <taxon>Viridiplantae</taxon>
        <taxon>Streptophyta</taxon>
        <taxon>Embryophyta</taxon>
        <taxon>Tracheophyta</taxon>
        <taxon>Spermatophyta</taxon>
        <taxon>Magnoliopsida</taxon>
        <taxon>eudicotyledons</taxon>
        <taxon>Gunneridae</taxon>
        <taxon>Pentapetalae</taxon>
        <taxon>asterids</taxon>
        <taxon>Ericales</taxon>
        <taxon>Theaceae</taxon>
        <taxon>Camellia</taxon>
    </lineage>
</organism>